<evidence type="ECO:0000313" key="3">
    <source>
        <dbReference type="EMBL" id="KEI68985.1"/>
    </source>
</evidence>
<dbReference type="GeneID" id="77290350"/>
<dbReference type="HOGENOM" id="CLU_040136_1_0_3"/>
<dbReference type="EMBL" id="CM002803">
    <property type="protein sequence ID" value="KEI68985.1"/>
    <property type="molecule type" value="Genomic_DNA"/>
</dbReference>
<dbReference type="AlphaFoldDB" id="A0A073CY66"/>
<feature type="coiled-coil region" evidence="1">
    <location>
        <begin position="181"/>
        <end position="236"/>
    </location>
</feature>
<sequence>MSEADLPIPESFDQPTEAPLSPPFPPSEESVSPVVTPDQDWETVNFPNAIPLEELLTQFVAELEQAETESNSGDLVVPEEIFVEGSQGNEMAIASLMSVEAETQENPVKVVQILHECNRDLINRVTELEAELDESRQNQQDQKTQLLQHTQELGATQDQVKRLFKKLEIANQVIRQQQVLVETLTQQWEVTQNRLAQMERDTALTQQRYNEQFHELVQSQNSNRELRSRLHRQQRQTLQFKVALERCLNNQIQFETGKQNLETLSVITEEQSLSSSATLLVPKAPPVKPWSDALNPNHNPMNLMEDAVNSSKDLDPISSELEQEIPLNHGLESLTSELNSEPGFKPPVELTASINNIPVEELPKPRFLEGELERIRLEYASFISEDTDLFSLKVTSEDTAIQPQSTKSMGGQSFNLGETKSKNAGSVAVQEPDQKENSANWPAPLVYPQRRKKLESLASINLPSFPAENPFLSEEF</sequence>
<accession>A0A073CY66</accession>
<evidence type="ECO:0000313" key="4">
    <source>
        <dbReference type="Proteomes" id="UP000027395"/>
    </source>
</evidence>
<feature type="region of interest" description="Disordered" evidence="2">
    <location>
        <begin position="1"/>
        <end position="38"/>
    </location>
</feature>
<reference evidence="3 4" key="1">
    <citation type="journal article" date="2014" name="Appl. Environ. Microbiol.">
        <title>Elucidation of insertion elements encoded on plasmids and in vitro construction of shuttle vectors from the toxic cyanobacterium Planktothrix.</title>
        <authorList>
            <person name="Christiansen G."/>
            <person name="Goesmann A."/>
            <person name="Kurmayer R."/>
        </authorList>
    </citation>
    <scope>NUCLEOTIDE SEQUENCE [LARGE SCALE GENOMIC DNA]</scope>
    <source>
        <strain evidence="3 4">NIVA-CYA 126/8</strain>
    </source>
</reference>
<feature type="compositionally biased region" description="Polar residues" evidence="2">
    <location>
        <begin position="399"/>
        <end position="424"/>
    </location>
</feature>
<dbReference type="Proteomes" id="UP000027395">
    <property type="component" value="Chromosome"/>
</dbReference>
<organism evidence="3 4">
    <name type="scientific">Planktothrix agardhii (strain NIVA-CYA 126/8)</name>
    <dbReference type="NCBI Taxonomy" id="388467"/>
    <lineage>
        <taxon>Bacteria</taxon>
        <taxon>Bacillati</taxon>
        <taxon>Cyanobacteriota</taxon>
        <taxon>Cyanophyceae</taxon>
        <taxon>Oscillatoriophycideae</taxon>
        <taxon>Oscillatoriales</taxon>
        <taxon>Microcoleaceae</taxon>
        <taxon>Planktothrix</taxon>
    </lineage>
</organism>
<keyword evidence="4" id="KW-1185">Reference proteome</keyword>
<dbReference type="eggNOG" id="COG4372">
    <property type="taxonomic scope" value="Bacteria"/>
</dbReference>
<feature type="compositionally biased region" description="Low complexity" evidence="2">
    <location>
        <begin position="27"/>
        <end position="37"/>
    </location>
</feature>
<protein>
    <submittedName>
        <fullName evidence="3">Uncharacterized protein</fullName>
    </submittedName>
</protein>
<proteinExistence type="predicted"/>
<evidence type="ECO:0000256" key="1">
    <source>
        <dbReference type="SAM" id="Coils"/>
    </source>
</evidence>
<dbReference type="STRING" id="388467.A19Y_4307"/>
<feature type="coiled-coil region" evidence="1">
    <location>
        <begin position="118"/>
        <end position="145"/>
    </location>
</feature>
<name>A0A073CY66_PLAA1</name>
<keyword evidence="1" id="KW-0175">Coiled coil</keyword>
<evidence type="ECO:0000256" key="2">
    <source>
        <dbReference type="SAM" id="MobiDB-lite"/>
    </source>
</evidence>
<feature type="region of interest" description="Disordered" evidence="2">
    <location>
        <begin position="399"/>
        <end position="445"/>
    </location>
</feature>
<dbReference type="RefSeq" id="WP_042156538.1">
    <property type="nucleotide sequence ID" value="NZ_CM002803.1"/>
</dbReference>
<dbReference type="PATRIC" id="fig|388467.6.peg.4245"/>
<gene>
    <name evidence="3" type="ORF">A19Y_4307</name>
</gene>